<dbReference type="GO" id="GO:0005543">
    <property type="term" value="F:phospholipid binding"/>
    <property type="evidence" value="ECO:0007669"/>
    <property type="project" value="TreeGrafter"/>
</dbReference>
<feature type="region of interest" description="Disordered" evidence="1">
    <location>
        <begin position="158"/>
        <end position="279"/>
    </location>
</feature>
<feature type="region of interest" description="Disordered" evidence="1">
    <location>
        <begin position="89"/>
        <end position="114"/>
    </location>
</feature>
<dbReference type="OrthoDB" id="4033880at2759"/>
<dbReference type="InterPro" id="IPR013809">
    <property type="entry name" value="ENTH"/>
</dbReference>
<name>A0A2T6ZGE9_TUBBO</name>
<reference evidence="3 4" key="1">
    <citation type="submission" date="2017-04" db="EMBL/GenBank/DDBJ databases">
        <title>Draft genome sequence of Tuber borchii Vittad., a whitish edible truffle.</title>
        <authorList>
            <consortium name="DOE Joint Genome Institute"/>
            <person name="Murat C."/>
            <person name="Kuo A."/>
            <person name="Barry K.W."/>
            <person name="Clum A."/>
            <person name="Dockter R.B."/>
            <person name="Fauchery L."/>
            <person name="Iotti M."/>
            <person name="Kohler A."/>
            <person name="Labutti K."/>
            <person name="Lindquist E.A."/>
            <person name="Lipzen A."/>
            <person name="Ohm R.A."/>
            <person name="Wang M."/>
            <person name="Grigoriev I.V."/>
            <person name="Zambonelli A."/>
            <person name="Martin F.M."/>
        </authorList>
    </citation>
    <scope>NUCLEOTIDE SEQUENCE [LARGE SCALE GENOMIC DNA]</scope>
    <source>
        <strain evidence="3 4">Tbo3840</strain>
    </source>
</reference>
<sequence>MPMIYKRFTEKSAEEWRQIYKSLQLLEFLVKNGSEQVIDDARSHLSTIKMLRQFHFIDMAGKDQGINVRNRAKELADLLSDVEKIRTERKKARSNKNKYGGVEGGAGQFGGFSGGMNTSGGDNGFGRRYGGFGSDSMEYGGYSGGVYGDGGGFGGSSGFHDDGSGSSRAASRSQRYQEYDEYDDGGATTSKRTAPPRRQAEPAKPVPKKEPEVDLFSFGDEPTSTKPAGKQNTKPVSNPLDDDFGTLQSGGADDDDFDDFQSADPAPAAPKQPLSFTPLPALTANAAPTNLIQPKPLSAPQAAGLNDLVGIASISPAQSVQSMASPPAMTPATTGGGLGGVGMGAGLGNMGAMGGLGGMTPMKPTNASYQPTQPNYFTSVPTSINSTTPLSPASTGSSTQAKKPAGDAFGSLWSTAAKDFKKPATPSNTTTPSLQAMAKEKASAGIWGAPAQTSHPGSSVTANSGKTSGSALDDLLG</sequence>
<evidence type="ECO:0000313" key="4">
    <source>
        <dbReference type="Proteomes" id="UP000244722"/>
    </source>
</evidence>
<dbReference type="GO" id="GO:0006897">
    <property type="term" value="P:endocytosis"/>
    <property type="evidence" value="ECO:0007669"/>
    <property type="project" value="TreeGrafter"/>
</dbReference>
<dbReference type="GO" id="GO:0006895">
    <property type="term" value="P:Golgi to endosome transport"/>
    <property type="evidence" value="ECO:0007669"/>
    <property type="project" value="TreeGrafter"/>
</dbReference>
<dbReference type="GO" id="GO:0030276">
    <property type="term" value="F:clathrin binding"/>
    <property type="evidence" value="ECO:0007669"/>
    <property type="project" value="TreeGrafter"/>
</dbReference>
<organism evidence="3 4">
    <name type="scientific">Tuber borchii</name>
    <name type="common">White truffle</name>
    <dbReference type="NCBI Taxonomy" id="42251"/>
    <lineage>
        <taxon>Eukaryota</taxon>
        <taxon>Fungi</taxon>
        <taxon>Dikarya</taxon>
        <taxon>Ascomycota</taxon>
        <taxon>Pezizomycotina</taxon>
        <taxon>Pezizomycetes</taxon>
        <taxon>Pezizales</taxon>
        <taxon>Tuberaceae</taxon>
        <taxon>Tuber</taxon>
    </lineage>
</organism>
<feature type="compositionally biased region" description="Polar residues" evidence="1">
    <location>
        <begin position="383"/>
        <end position="401"/>
    </location>
</feature>
<feature type="compositionally biased region" description="Polar residues" evidence="1">
    <location>
        <begin position="222"/>
        <end position="236"/>
    </location>
</feature>
<comment type="caution">
    <text evidence="3">The sequence shown here is derived from an EMBL/GenBank/DDBJ whole genome shotgun (WGS) entry which is preliminary data.</text>
</comment>
<dbReference type="PANTHER" id="PTHR12276">
    <property type="entry name" value="EPSIN/ENT-RELATED"/>
    <property type="match status" value="1"/>
</dbReference>
<accession>A0A2T6ZGE9</accession>
<dbReference type="AlphaFoldDB" id="A0A2T6ZGE9"/>
<dbReference type="FunFam" id="1.25.40.90:FF:000006">
    <property type="entry name" value="Clathrin interactor 1"/>
    <property type="match status" value="1"/>
</dbReference>
<dbReference type="GO" id="GO:0030125">
    <property type="term" value="C:clathrin vesicle coat"/>
    <property type="evidence" value="ECO:0007669"/>
    <property type="project" value="TreeGrafter"/>
</dbReference>
<dbReference type="STRING" id="42251.A0A2T6ZGE9"/>
<feature type="domain" description="ENTH" evidence="2">
    <location>
        <begin position="1"/>
        <end position="89"/>
    </location>
</feature>
<feature type="compositionally biased region" description="Polar residues" evidence="1">
    <location>
        <begin position="425"/>
        <end position="434"/>
    </location>
</feature>
<proteinExistence type="predicted"/>
<evidence type="ECO:0000256" key="1">
    <source>
        <dbReference type="SAM" id="MobiDB-lite"/>
    </source>
</evidence>
<evidence type="ECO:0000313" key="3">
    <source>
        <dbReference type="EMBL" id="PUU74568.1"/>
    </source>
</evidence>
<protein>
    <recommendedName>
        <fullName evidence="2">ENTH domain-containing protein</fullName>
    </recommendedName>
</protein>
<dbReference type="SUPFAM" id="SSF48464">
    <property type="entry name" value="ENTH/VHS domain"/>
    <property type="match status" value="1"/>
</dbReference>
<feature type="compositionally biased region" description="Low complexity" evidence="1">
    <location>
        <begin position="164"/>
        <end position="173"/>
    </location>
</feature>
<feature type="compositionally biased region" description="Gly residues" evidence="1">
    <location>
        <begin position="101"/>
        <end position="114"/>
    </location>
</feature>
<dbReference type="PROSITE" id="PS50942">
    <property type="entry name" value="ENTH"/>
    <property type="match status" value="1"/>
</dbReference>
<dbReference type="GO" id="GO:0005768">
    <property type="term" value="C:endosome"/>
    <property type="evidence" value="ECO:0007669"/>
    <property type="project" value="TreeGrafter"/>
</dbReference>
<feature type="compositionally biased region" description="Acidic residues" evidence="1">
    <location>
        <begin position="252"/>
        <end position="261"/>
    </location>
</feature>
<dbReference type="Gene3D" id="1.25.40.90">
    <property type="match status" value="1"/>
</dbReference>
<gene>
    <name evidence="3" type="ORF">B9Z19DRAFT_1092480</name>
</gene>
<dbReference type="PANTHER" id="PTHR12276:SF45">
    <property type="entry name" value="CLATHRIN INTERACTOR 1"/>
    <property type="match status" value="1"/>
</dbReference>
<feature type="compositionally biased region" description="Polar residues" evidence="1">
    <location>
        <begin position="451"/>
        <end position="470"/>
    </location>
</feature>
<dbReference type="SMART" id="SM00273">
    <property type="entry name" value="ENTH"/>
    <property type="match status" value="1"/>
</dbReference>
<feature type="region of interest" description="Disordered" evidence="1">
    <location>
        <begin position="383"/>
        <end position="407"/>
    </location>
</feature>
<dbReference type="Proteomes" id="UP000244722">
    <property type="component" value="Unassembled WGS sequence"/>
</dbReference>
<dbReference type="Pfam" id="PF01417">
    <property type="entry name" value="ENTH"/>
    <property type="match status" value="1"/>
</dbReference>
<evidence type="ECO:0000259" key="2">
    <source>
        <dbReference type="PROSITE" id="PS50942"/>
    </source>
</evidence>
<dbReference type="GO" id="GO:0005829">
    <property type="term" value="C:cytosol"/>
    <property type="evidence" value="ECO:0007669"/>
    <property type="project" value="GOC"/>
</dbReference>
<dbReference type="GO" id="GO:0005886">
    <property type="term" value="C:plasma membrane"/>
    <property type="evidence" value="ECO:0007669"/>
    <property type="project" value="TreeGrafter"/>
</dbReference>
<keyword evidence="4" id="KW-1185">Reference proteome</keyword>
<feature type="region of interest" description="Disordered" evidence="1">
    <location>
        <begin position="419"/>
        <end position="477"/>
    </location>
</feature>
<dbReference type="InterPro" id="IPR008942">
    <property type="entry name" value="ENTH_VHS"/>
</dbReference>
<dbReference type="EMBL" id="NESQ01000291">
    <property type="protein sequence ID" value="PUU74568.1"/>
    <property type="molecule type" value="Genomic_DNA"/>
</dbReference>